<sequence>MAFSRTDRVKPKRSLLATVQRWKDAEEVLATSKADEAHADQLQMILKDISIDTRARSQQTVGPEDKPEPAGWAKKLLVLMGITDTSALRCALQAEEVATRDPASSSLNLKVESIAKELPIDEEAVIKTPVGMVTSLEAKLGAVVKERDILGRDTAQERSKKAAFHTQRIALQQLASEATAMECEADPEWRGLVKYGPPVDETNIHEGTIFLNW</sequence>
<evidence type="ECO:0000313" key="1">
    <source>
        <dbReference type="EMBL" id="CAD8831796.1"/>
    </source>
</evidence>
<name>A0A7S0ZT35_NOCSC</name>
<organism evidence="1">
    <name type="scientific">Noctiluca scintillans</name>
    <name type="common">Sea sparkle</name>
    <name type="synonym">Red tide dinoflagellate</name>
    <dbReference type="NCBI Taxonomy" id="2966"/>
    <lineage>
        <taxon>Eukaryota</taxon>
        <taxon>Sar</taxon>
        <taxon>Alveolata</taxon>
        <taxon>Dinophyceae</taxon>
        <taxon>Noctilucales</taxon>
        <taxon>Noctilucaceae</taxon>
        <taxon>Noctiluca</taxon>
    </lineage>
</organism>
<protein>
    <submittedName>
        <fullName evidence="1">Uncharacterized protein</fullName>
    </submittedName>
</protein>
<proteinExistence type="predicted"/>
<dbReference type="EMBL" id="HBFQ01008767">
    <property type="protein sequence ID" value="CAD8831796.1"/>
    <property type="molecule type" value="Transcribed_RNA"/>
</dbReference>
<accession>A0A7S0ZT35</accession>
<reference evidence="1" key="1">
    <citation type="submission" date="2021-01" db="EMBL/GenBank/DDBJ databases">
        <authorList>
            <person name="Corre E."/>
            <person name="Pelletier E."/>
            <person name="Niang G."/>
            <person name="Scheremetjew M."/>
            <person name="Finn R."/>
            <person name="Kale V."/>
            <person name="Holt S."/>
            <person name="Cochrane G."/>
            <person name="Meng A."/>
            <person name="Brown T."/>
            <person name="Cohen L."/>
        </authorList>
    </citation>
    <scope>NUCLEOTIDE SEQUENCE</scope>
</reference>
<dbReference type="AlphaFoldDB" id="A0A7S0ZT35"/>
<gene>
    <name evidence="1" type="ORF">NSCI0253_LOCUS6143</name>
</gene>